<reference evidence="1 2" key="1">
    <citation type="journal article" date="2006" name="Science">
        <title>The genome of black cottonwood, Populus trichocarpa (Torr. &amp; Gray).</title>
        <authorList>
            <person name="Tuskan G.A."/>
            <person name="Difazio S."/>
            <person name="Jansson S."/>
            <person name="Bohlmann J."/>
            <person name="Grigoriev I."/>
            <person name="Hellsten U."/>
            <person name="Putnam N."/>
            <person name="Ralph S."/>
            <person name="Rombauts S."/>
            <person name="Salamov A."/>
            <person name="Schein J."/>
            <person name="Sterck L."/>
            <person name="Aerts A."/>
            <person name="Bhalerao R.R."/>
            <person name="Bhalerao R.P."/>
            <person name="Blaudez D."/>
            <person name="Boerjan W."/>
            <person name="Brun A."/>
            <person name="Brunner A."/>
            <person name="Busov V."/>
            <person name="Campbell M."/>
            <person name="Carlson J."/>
            <person name="Chalot M."/>
            <person name="Chapman J."/>
            <person name="Chen G.L."/>
            <person name="Cooper D."/>
            <person name="Coutinho P.M."/>
            <person name="Couturier J."/>
            <person name="Covert S."/>
            <person name="Cronk Q."/>
            <person name="Cunningham R."/>
            <person name="Davis J."/>
            <person name="Degroeve S."/>
            <person name="Dejardin A."/>
            <person name="Depamphilis C."/>
            <person name="Detter J."/>
            <person name="Dirks B."/>
            <person name="Dubchak I."/>
            <person name="Duplessis S."/>
            <person name="Ehlting J."/>
            <person name="Ellis B."/>
            <person name="Gendler K."/>
            <person name="Goodstein D."/>
            <person name="Gribskov M."/>
            <person name="Grimwood J."/>
            <person name="Groover A."/>
            <person name="Gunter L."/>
            <person name="Hamberger B."/>
            <person name="Heinze B."/>
            <person name="Helariutta Y."/>
            <person name="Henrissat B."/>
            <person name="Holligan D."/>
            <person name="Holt R."/>
            <person name="Huang W."/>
            <person name="Islam-Faridi N."/>
            <person name="Jones S."/>
            <person name="Jones-Rhoades M."/>
            <person name="Jorgensen R."/>
            <person name="Joshi C."/>
            <person name="Kangasjarvi J."/>
            <person name="Karlsson J."/>
            <person name="Kelleher C."/>
            <person name="Kirkpatrick R."/>
            <person name="Kirst M."/>
            <person name="Kohler A."/>
            <person name="Kalluri U."/>
            <person name="Larimer F."/>
            <person name="Leebens-Mack J."/>
            <person name="Leple J.C."/>
            <person name="Locascio P."/>
            <person name="Lou Y."/>
            <person name="Lucas S."/>
            <person name="Martin F."/>
            <person name="Montanini B."/>
            <person name="Napoli C."/>
            <person name="Nelson D.R."/>
            <person name="Nelson C."/>
            <person name="Nieminen K."/>
            <person name="Nilsson O."/>
            <person name="Pereda V."/>
            <person name="Peter G."/>
            <person name="Philippe R."/>
            <person name="Pilate G."/>
            <person name="Poliakov A."/>
            <person name="Razumovskaya J."/>
            <person name="Richardson P."/>
            <person name="Rinaldi C."/>
            <person name="Ritland K."/>
            <person name="Rouze P."/>
            <person name="Ryaboy D."/>
            <person name="Schmutz J."/>
            <person name="Schrader J."/>
            <person name="Segerman B."/>
            <person name="Shin H."/>
            <person name="Siddiqui A."/>
            <person name="Sterky F."/>
            <person name="Terry A."/>
            <person name="Tsai C.J."/>
            <person name="Uberbacher E."/>
            <person name="Unneberg P."/>
            <person name="Vahala J."/>
            <person name="Wall K."/>
            <person name="Wessler S."/>
            <person name="Yang G."/>
            <person name="Yin T."/>
            <person name="Douglas C."/>
            <person name="Marra M."/>
            <person name="Sandberg G."/>
            <person name="Van de Peer Y."/>
            <person name="Rokhsar D."/>
        </authorList>
    </citation>
    <scope>NUCLEOTIDE SEQUENCE [LARGE SCALE GENOMIC DNA]</scope>
    <source>
        <strain evidence="2">cv. Nisqually</strain>
    </source>
</reference>
<name>B9N2X0_POPTR</name>
<gene>
    <name evidence="1" type="ORF">POPTR_001G194900</name>
</gene>
<dbReference type="InParanoid" id="B9N2X0"/>
<dbReference type="AlphaFoldDB" id="B9N2X0"/>
<proteinExistence type="predicted"/>
<accession>B9N2X0</accession>
<evidence type="ECO:0000313" key="2">
    <source>
        <dbReference type="Proteomes" id="UP000006729"/>
    </source>
</evidence>
<dbReference type="HOGENOM" id="CLU_170659_0_0_1"/>
<dbReference type="EMBL" id="CM009290">
    <property type="protein sequence ID" value="PNT55490.1"/>
    <property type="molecule type" value="Genomic_DNA"/>
</dbReference>
<evidence type="ECO:0000313" key="1">
    <source>
        <dbReference type="EMBL" id="PNT55490.1"/>
    </source>
</evidence>
<organism evidence="1 2">
    <name type="scientific">Populus trichocarpa</name>
    <name type="common">Western balsam poplar</name>
    <name type="synonym">Populus balsamifera subsp. trichocarpa</name>
    <dbReference type="NCBI Taxonomy" id="3694"/>
    <lineage>
        <taxon>Eukaryota</taxon>
        <taxon>Viridiplantae</taxon>
        <taxon>Streptophyta</taxon>
        <taxon>Embryophyta</taxon>
        <taxon>Tracheophyta</taxon>
        <taxon>Spermatophyta</taxon>
        <taxon>Magnoliopsida</taxon>
        <taxon>eudicotyledons</taxon>
        <taxon>Gunneridae</taxon>
        <taxon>Pentapetalae</taxon>
        <taxon>rosids</taxon>
        <taxon>fabids</taxon>
        <taxon>Malpighiales</taxon>
        <taxon>Salicaceae</taxon>
        <taxon>Saliceae</taxon>
        <taxon>Populus</taxon>
    </lineage>
</organism>
<sequence>MKMWMRTWTQLNSQGKNDLEMYLEWEKKVDWVFDYHSCYLKTKKLKDDMDSMKQQIIGANRRRFNMSKEEKRRLRVLNIYDHDASMRLDKKREAKRLAKVYK</sequence>
<dbReference type="Proteomes" id="UP000006729">
    <property type="component" value="Chromosome 1"/>
</dbReference>
<protein>
    <submittedName>
        <fullName evidence="1">Uncharacterized protein</fullName>
    </submittedName>
</protein>
<keyword evidence="2" id="KW-1185">Reference proteome</keyword>